<dbReference type="Pfam" id="PF13250">
    <property type="entry name" value="SNIPE"/>
    <property type="match status" value="1"/>
</dbReference>
<evidence type="ECO:0000313" key="4">
    <source>
        <dbReference type="Proteomes" id="UP000007177"/>
    </source>
</evidence>
<dbReference type="AlphaFoldDB" id="H6LI97"/>
<feature type="domain" description="Bacteriophage T5 Orf172 DNA-binding" evidence="2">
    <location>
        <begin position="337"/>
        <end position="420"/>
    </location>
</feature>
<keyword evidence="1" id="KW-0175">Coiled coil</keyword>
<organism evidence="3 4">
    <name type="scientific">Acetobacterium woodii (strain ATCC 29683 / DSM 1030 / JCM 2381 / KCTC 1655 / WB1)</name>
    <dbReference type="NCBI Taxonomy" id="931626"/>
    <lineage>
        <taxon>Bacteria</taxon>
        <taxon>Bacillati</taxon>
        <taxon>Bacillota</taxon>
        <taxon>Clostridia</taxon>
        <taxon>Eubacteriales</taxon>
        <taxon>Eubacteriaceae</taxon>
        <taxon>Acetobacterium</taxon>
    </lineage>
</organism>
<dbReference type="eggNOG" id="COG0172">
    <property type="taxonomic scope" value="Bacteria"/>
</dbReference>
<gene>
    <name evidence="3" type="ordered locus">Awo_c04720</name>
</gene>
<dbReference type="EMBL" id="CP002987">
    <property type="protein sequence ID" value="AFA47271.1"/>
    <property type="molecule type" value="Genomic_DNA"/>
</dbReference>
<feature type="coiled-coil region" evidence="1">
    <location>
        <begin position="20"/>
        <end position="103"/>
    </location>
</feature>
<evidence type="ECO:0000313" key="3">
    <source>
        <dbReference type="EMBL" id="AFA47271.1"/>
    </source>
</evidence>
<dbReference type="Proteomes" id="UP000007177">
    <property type="component" value="Chromosome"/>
</dbReference>
<sequence length="453" mass="52645">MEVEMAFTDVFKGKQFKNESENLKVLLAEALEDKKRLESMLSPEMSNLEKLRSIIIDLEHQRDGLQNDINKLAVEKSQIQKNINELNKQVEAKKVDLIQLDDEILYQSFGIYTPIYNLMSSEEYKDRINKNRIRQKHLIKMDLAATYTKTMTLDGNLKKGQKMVSDTVKHAIRSFNNECDAAISGVKFNNIEIIKKRIQKSKEAIEKLNKALSIRITNDYSDCKIEELNLCYEYAVKKQEEKEVAKAEREALREEAKLQKELEEARKHILKEQSHYKNALQKIDEQIQASGLNDDLRAKRQEISDKLTNIETSIKDIDYREANKRAGYVYVISNIGSFGENVFKIGMTRRLEPLDRINELGDASVPFNFDLHAMIFSDDAPKLENALHQAFEHKKVNMINQRREFFNVTLEEIETVIKKNFDKTVDIIKTPQAEQFRESQMIKKNITTNSVIN</sequence>
<feature type="coiled-coil region" evidence="1">
    <location>
        <begin position="235"/>
        <end position="313"/>
    </location>
</feature>
<dbReference type="HOGENOM" id="CLU_024787_2_1_9"/>
<accession>H6LI97</accession>
<keyword evidence="4" id="KW-1185">Reference proteome</keyword>
<reference evidence="4" key="1">
    <citation type="submission" date="2011-07" db="EMBL/GenBank/DDBJ databases">
        <title>Complete genome sequence of Acetobacterium woodii.</title>
        <authorList>
            <person name="Poehlein A."/>
            <person name="Schmidt S."/>
            <person name="Kaster A.-K."/>
            <person name="Goenrich M."/>
            <person name="Vollmers J."/>
            <person name="Thuermer A."/>
            <person name="Gottschalk G."/>
            <person name="Thauer R.K."/>
            <person name="Daniel R."/>
            <person name="Mueller V."/>
        </authorList>
    </citation>
    <scope>NUCLEOTIDE SEQUENCE [LARGE SCALE GENOMIC DNA]</scope>
    <source>
        <strain evidence="4">ATCC 29683 / DSM 1030 / JCM 2381 / KCTC 1655 / WB1</strain>
    </source>
</reference>
<dbReference type="SMART" id="SM00974">
    <property type="entry name" value="T5orf172"/>
    <property type="match status" value="1"/>
</dbReference>
<evidence type="ECO:0000259" key="2">
    <source>
        <dbReference type="SMART" id="SM00974"/>
    </source>
</evidence>
<evidence type="ECO:0000256" key="1">
    <source>
        <dbReference type="SAM" id="Coils"/>
    </source>
</evidence>
<dbReference type="Pfam" id="PF13455">
    <property type="entry name" value="MUG113"/>
    <property type="match status" value="1"/>
</dbReference>
<protein>
    <submittedName>
        <fullName evidence="3">Phage protein</fullName>
    </submittedName>
</protein>
<dbReference type="KEGG" id="awo:Awo_c04720"/>
<name>H6LI97_ACEWD</name>
<dbReference type="InterPro" id="IPR025280">
    <property type="entry name" value="SNIPE"/>
</dbReference>
<reference evidence="3 4" key="2">
    <citation type="journal article" date="2012" name="PLoS ONE">
        <title>An ancient pathway combining carbon dioxide fixation with the generation and utilization of a sodium ion gradient for ATP synthesis.</title>
        <authorList>
            <person name="Poehlein A."/>
            <person name="Schmidt S."/>
            <person name="Kaster A.K."/>
            <person name="Goenrich M."/>
            <person name="Vollmers J."/>
            <person name="Thurmer A."/>
            <person name="Bertsch J."/>
            <person name="Schuchmann K."/>
            <person name="Voigt B."/>
            <person name="Hecker M."/>
            <person name="Daniel R."/>
            <person name="Thauer R.K."/>
            <person name="Gottschalk G."/>
            <person name="Muller V."/>
        </authorList>
    </citation>
    <scope>NUCLEOTIDE SEQUENCE [LARGE SCALE GENOMIC DNA]</scope>
    <source>
        <strain evidence="4">ATCC 29683 / DSM 1030 / JCM 2381 / KCTC 1655 / WB1</strain>
    </source>
</reference>
<dbReference type="STRING" id="931626.Awo_c04720"/>
<dbReference type="InterPro" id="IPR018306">
    <property type="entry name" value="Phage_T5_Orf172_DNA-bd"/>
</dbReference>
<proteinExistence type="predicted"/>